<comment type="caution">
    <text evidence="4">The sequence shown here is derived from an EMBL/GenBank/DDBJ whole genome shotgun (WGS) entry which is preliminary data.</text>
</comment>
<evidence type="ECO:0000313" key="4">
    <source>
        <dbReference type="EMBL" id="CAK0871636.1"/>
    </source>
</evidence>
<name>A0ABN9VES4_9DINO</name>
<keyword evidence="3" id="KW-0732">Signal</keyword>
<keyword evidence="5" id="KW-1185">Reference proteome</keyword>
<feature type="compositionally biased region" description="Low complexity" evidence="1">
    <location>
        <begin position="38"/>
        <end position="59"/>
    </location>
</feature>
<dbReference type="EMBL" id="CAUYUJ010017093">
    <property type="protein sequence ID" value="CAK0871636.1"/>
    <property type="molecule type" value="Genomic_DNA"/>
</dbReference>
<feature type="chain" id="PRO_5046655682" description="Beta-sarcoglycan" evidence="3">
    <location>
        <begin position="31"/>
        <end position="393"/>
    </location>
</feature>
<evidence type="ECO:0000256" key="3">
    <source>
        <dbReference type="SAM" id="SignalP"/>
    </source>
</evidence>
<feature type="compositionally biased region" description="Low complexity" evidence="1">
    <location>
        <begin position="249"/>
        <end position="268"/>
    </location>
</feature>
<organism evidence="4 5">
    <name type="scientific">Prorocentrum cordatum</name>
    <dbReference type="NCBI Taxonomy" id="2364126"/>
    <lineage>
        <taxon>Eukaryota</taxon>
        <taxon>Sar</taxon>
        <taxon>Alveolata</taxon>
        <taxon>Dinophyceae</taxon>
        <taxon>Prorocentrales</taxon>
        <taxon>Prorocentraceae</taxon>
        <taxon>Prorocentrum</taxon>
    </lineage>
</organism>
<feature type="transmembrane region" description="Helical" evidence="2">
    <location>
        <begin position="180"/>
        <end position="203"/>
    </location>
</feature>
<proteinExistence type="predicted"/>
<feature type="signal peptide" evidence="3">
    <location>
        <begin position="1"/>
        <end position="30"/>
    </location>
</feature>
<keyword evidence="2" id="KW-1133">Transmembrane helix</keyword>
<evidence type="ECO:0008006" key="6">
    <source>
        <dbReference type="Google" id="ProtNLM"/>
    </source>
</evidence>
<keyword evidence="2" id="KW-0812">Transmembrane</keyword>
<evidence type="ECO:0000313" key="5">
    <source>
        <dbReference type="Proteomes" id="UP001189429"/>
    </source>
</evidence>
<reference evidence="4" key="1">
    <citation type="submission" date="2023-10" db="EMBL/GenBank/DDBJ databases">
        <authorList>
            <person name="Chen Y."/>
            <person name="Shah S."/>
            <person name="Dougan E. K."/>
            <person name="Thang M."/>
            <person name="Chan C."/>
        </authorList>
    </citation>
    <scope>NUCLEOTIDE SEQUENCE [LARGE SCALE GENOMIC DNA]</scope>
</reference>
<gene>
    <name evidence="4" type="ORF">PCOR1329_LOCUS57409</name>
</gene>
<feature type="region of interest" description="Disordered" evidence="1">
    <location>
        <begin position="218"/>
        <end position="268"/>
    </location>
</feature>
<feature type="non-terminal residue" evidence="4">
    <location>
        <position position="393"/>
    </location>
</feature>
<sequence length="393" mass="38623">MVRADARGGLPLGPRALAVVACVLAPACLAYPQQRGRALAPAGGPPARQAPHPRAAPSAGGDGEACEEAEDAPFMAPGLVQVGALLRPPGFAPAVRPAAVGAISAGGAEALGGPLARAGSPLAALGVRAGPPAGGERPRAGGAAAGGADGRLSWAGSPLAALGVQAGLALGGGHGRAGGAAAVVLAVGVLVVSLLLLCGCGLARQRGPRPNGAARSLLEQQQAARPPAPIEKPQAGQPCTPAPPPPVQSESLSPLPASAAPPTAVRLPAPAPATAPALVSRSHPAPGDAPILCRSLVVPHLESCFSISMELLLGRRWGTVQIQGGASGRTLLEACVDARQLSLRSLGSDAAPRVTIRNEEGPLAIHGRSGRRFGTLEPAGGPGDCALRLVDGE</sequence>
<feature type="region of interest" description="Disordered" evidence="1">
    <location>
        <begin position="38"/>
        <end position="68"/>
    </location>
</feature>
<dbReference type="Proteomes" id="UP001189429">
    <property type="component" value="Unassembled WGS sequence"/>
</dbReference>
<accession>A0ABN9VES4</accession>
<protein>
    <recommendedName>
        <fullName evidence="6">Beta-sarcoglycan</fullName>
    </recommendedName>
</protein>
<keyword evidence="2" id="KW-0472">Membrane</keyword>
<evidence type="ECO:0000256" key="1">
    <source>
        <dbReference type="SAM" id="MobiDB-lite"/>
    </source>
</evidence>
<evidence type="ECO:0000256" key="2">
    <source>
        <dbReference type="SAM" id="Phobius"/>
    </source>
</evidence>